<evidence type="ECO:0000259" key="6">
    <source>
        <dbReference type="Pfam" id="PF01284"/>
    </source>
</evidence>
<keyword evidence="4 5" id="KW-0472">Membrane</keyword>
<evidence type="ECO:0000256" key="1">
    <source>
        <dbReference type="ARBA" id="ARBA00004141"/>
    </source>
</evidence>
<keyword evidence="8" id="KW-1185">Reference proteome</keyword>
<evidence type="ECO:0000256" key="3">
    <source>
        <dbReference type="ARBA" id="ARBA00022989"/>
    </source>
</evidence>
<dbReference type="GO" id="GO:0016020">
    <property type="term" value="C:membrane"/>
    <property type="evidence" value="ECO:0007669"/>
    <property type="project" value="UniProtKB-SubCell"/>
</dbReference>
<keyword evidence="3 5" id="KW-1133">Transmembrane helix</keyword>
<dbReference type="PANTHER" id="PTHR42083:SF1">
    <property type="entry name" value="MARVEL DOMAIN-CONTAINING PROTEIN"/>
    <property type="match status" value="1"/>
</dbReference>
<feature type="transmembrane region" description="Helical" evidence="5">
    <location>
        <begin position="60"/>
        <end position="77"/>
    </location>
</feature>
<evidence type="ECO:0000256" key="2">
    <source>
        <dbReference type="ARBA" id="ARBA00022692"/>
    </source>
</evidence>
<organism evidence="7 8">
    <name type="scientific">Ascobolus immersus RN42</name>
    <dbReference type="NCBI Taxonomy" id="1160509"/>
    <lineage>
        <taxon>Eukaryota</taxon>
        <taxon>Fungi</taxon>
        <taxon>Dikarya</taxon>
        <taxon>Ascomycota</taxon>
        <taxon>Pezizomycotina</taxon>
        <taxon>Pezizomycetes</taxon>
        <taxon>Pezizales</taxon>
        <taxon>Ascobolaceae</taxon>
        <taxon>Ascobolus</taxon>
    </lineage>
</organism>
<accession>A0A3N4ICV4</accession>
<dbReference type="Pfam" id="PF01284">
    <property type="entry name" value="MARVEL"/>
    <property type="match status" value="1"/>
</dbReference>
<comment type="subcellular location">
    <subcellularLocation>
        <location evidence="1">Membrane</location>
        <topology evidence="1">Multi-pass membrane protein</topology>
    </subcellularLocation>
</comment>
<evidence type="ECO:0000256" key="4">
    <source>
        <dbReference type="ARBA" id="ARBA00023136"/>
    </source>
</evidence>
<dbReference type="OrthoDB" id="5363290at2759"/>
<dbReference type="EMBL" id="ML119675">
    <property type="protein sequence ID" value="RPA81970.1"/>
    <property type="molecule type" value="Genomic_DNA"/>
</dbReference>
<name>A0A3N4ICV4_ASCIM</name>
<reference evidence="7 8" key="1">
    <citation type="journal article" date="2018" name="Nat. Ecol. Evol.">
        <title>Pezizomycetes genomes reveal the molecular basis of ectomycorrhizal truffle lifestyle.</title>
        <authorList>
            <person name="Murat C."/>
            <person name="Payen T."/>
            <person name="Noel B."/>
            <person name="Kuo A."/>
            <person name="Morin E."/>
            <person name="Chen J."/>
            <person name="Kohler A."/>
            <person name="Krizsan K."/>
            <person name="Balestrini R."/>
            <person name="Da Silva C."/>
            <person name="Montanini B."/>
            <person name="Hainaut M."/>
            <person name="Levati E."/>
            <person name="Barry K.W."/>
            <person name="Belfiori B."/>
            <person name="Cichocki N."/>
            <person name="Clum A."/>
            <person name="Dockter R.B."/>
            <person name="Fauchery L."/>
            <person name="Guy J."/>
            <person name="Iotti M."/>
            <person name="Le Tacon F."/>
            <person name="Lindquist E.A."/>
            <person name="Lipzen A."/>
            <person name="Malagnac F."/>
            <person name="Mello A."/>
            <person name="Molinier V."/>
            <person name="Miyauchi S."/>
            <person name="Poulain J."/>
            <person name="Riccioni C."/>
            <person name="Rubini A."/>
            <person name="Sitrit Y."/>
            <person name="Splivallo R."/>
            <person name="Traeger S."/>
            <person name="Wang M."/>
            <person name="Zifcakova L."/>
            <person name="Wipf D."/>
            <person name="Zambonelli A."/>
            <person name="Paolocci F."/>
            <person name="Nowrousian M."/>
            <person name="Ottonello S."/>
            <person name="Baldrian P."/>
            <person name="Spatafora J.W."/>
            <person name="Henrissat B."/>
            <person name="Nagy L.G."/>
            <person name="Aury J.M."/>
            <person name="Wincker P."/>
            <person name="Grigoriev I.V."/>
            <person name="Bonfante P."/>
            <person name="Martin F.M."/>
        </authorList>
    </citation>
    <scope>NUCLEOTIDE SEQUENCE [LARGE SCALE GENOMIC DNA]</scope>
    <source>
        <strain evidence="7 8">RN42</strain>
    </source>
</reference>
<proteinExistence type="predicted"/>
<keyword evidence="2 5" id="KW-0812">Transmembrane</keyword>
<gene>
    <name evidence="7" type="ORF">BJ508DRAFT_325990</name>
</gene>
<evidence type="ECO:0000313" key="8">
    <source>
        <dbReference type="Proteomes" id="UP000275078"/>
    </source>
</evidence>
<dbReference type="PANTHER" id="PTHR42083">
    <property type="entry name" value="MARVEL DOMAIN-CONTAINING PROTEIN"/>
    <property type="match status" value="1"/>
</dbReference>
<protein>
    <recommendedName>
        <fullName evidence="6">MARVEL domain-containing protein</fullName>
    </recommendedName>
</protein>
<feature type="transmembrane region" description="Helical" evidence="5">
    <location>
        <begin position="123"/>
        <end position="144"/>
    </location>
</feature>
<feature type="transmembrane region" description="Helical" evidence="5">
    <location>
        <begin position="84"/>
        <end position="103"/>
    </location>
</feature>
<evidence type="ECO:0000313" key="7">
    <source>
        <dbReference type="EMBL" id="RPA81970.1"/>
    </source>
</evidence>
<dbReference type="AlphaFoldDB" id="A0A3N4ICV4"/>
<feature type="domain" description="MARVEL" evidence="6">
    <location>
        <begin position="22"/>
        <end position="138"/>
    </location>
</feature>
<dbReference type="InterPro" id="IPR008253">
    <property type="entry name" value="Marvel"/>
</dbReference>
<feature type="transmembrane region" description="Helical" evidence="5">
    <location>
        <begin position="20"/>
        <end position="40"/>
    </location>
</feature>
<dbReference type="Proteomes" id="UP000275078">
    <property type="component" value="Unassembled WGS sequence"/>
</dbReference>
<sequence length="160" mass="17602">MGLLSRMRWESGSTPKSHLIANAVTRALISIVSLVVIGLYARDVDFARKNGQSVDGRWGFAVAVAVLSVIACLVHLVPAIRSRMLFPLDLVLFFLWVVLFGIFGKLFIGRNCHGNGSCNRMKIAVWFDLAGMLLWLLSGVMGAINWRRDKVSGAPAMSRV</sequence>
<evidence type="ECO:0000256" key="5">
    <source>
        <dbReference type="SAM" id="Phobius"/>
    </source>
</evidence>